<dbReference type="InterPro" id="IPR025195">
    <property type="entry name" value="GTA_TIM_dom"/>
</dbReference>
<dbReference type="Pfam" id="PF13550">
    <property type="entry name" value="Phage-tail_3"/>
    <property type="match status" value="1"/>
</dbReference>
<protein>
    <submittedName>
        <fullName evidence="4">Phage host specificity protein</fullName>
    </submittedName>
</protein>
<dbReference type="Gene3D" id="3.20.20.80">
    <property type="entry name" value="Glycosidases"/>
    <property type="match status" value="1"/>
</dbReference>
<feature type="domain" description="Rcc01698-like C-terminal" evidence="3">
    <location>
        <begin position="887"/>
        <end position="986"/>
    </location>
</feature>
<dbReference type="Pfam" id="PF13547">
    <property type="entry name" value="GTA_TIM"/>
    <property type="match status" value="1"/>
</dbReference>
<dbReference type="SUPFAM" id="SSF51445">
    <property type="entry name" value="(Trans)glycosidases"/>
    <property type="match status" value="1"/>
</dbReference>
<evidence type="ECO:0000259" key="1">
    <source>
        <dbReference type="Pfam" id="PF13547"/>
    </source>
</evidence>
<dbReference type="InterPro" id="IPR032876">
    <property type="entry name" value="J_dom"/>
</dbReference>
<dbReference type="Pfam" id="PF23666">
    <property type="entry name" value="Rcc01698_C"/>
    <property type="match status" value="1"/>
</dbReference>
<dbReference type="CDD" id="cd19607">
    <property type="entry name" value="GTA_TIM-barrel-like"/>
    <property type="match status" value="1"/>
</dbReference>
<keyword evidence="5" id="KW-1185">Reference proteome</keyword>
<dbReference type="EMBL" id="BMYJ01000001">
    <property type="protein sequence ID" value="GHC46234.1"/>
    <property type="molecule type" value="Genomic_DNA"/>
</dbReference>
<dbReference type="InterPro" id="IPR056490">
    <property type="entry name" value="Rcc01698_C"/>
</dbReference>
<dbReference type="AlphaFoldDB" id="A0A918WH59"/>
<feature type="domain" description="Tip attachment protein J" evidence="2">
    <location>
        <begin position="638"/>
        <end position="795"/>
    </location>
</feature>
<gene>
    <name evidence="4" type="ORF">GCM10007315_04870</name>
</gene>
<sequence>MPDPKIEAVEGAGNAPAYRGLAYVMIEDLDLTPFGNRVPQFSFEVVRSAQGPFADQVQTLRQSVRGVALIPGTGEYALATARVHFEDDPGVNRSANVNSPLGGTDFVASLRQLNEDLPGAEAVSLVVSWFGNDLRCGQCTVRPLVEQKGQDGQGMPWHAGGIARSAALEVPRDGGKPVYGGTPADASVMQAIQRLKDQGKAVMFYPFVLMTQLAGNGQADPWSDAPDQPVLPWRGRITTSKAPGQPGSPDGTMTAAGQVDDFFGSAAPGDFVVTGGQISYSGPDEWRYRRFILHYAHLCAQAGGVDSFCIGSELRGLTQIRGDNHSFPTVQKLRQLAGEVRGILGPGAKIGYAADWSEYSGYQAGDNHYFHLDPLWADPDIDFVGIDNYMPLSDWREGDNQADAGYGSIYNLDYLKANIAGGEGYDWYYDSPEAQAAQRRTPITDGAYGEPWVFRYKDIRGWWGNEHHNRIGGAREALPTAWVPGSKPIWFTEYGCAAVDRGTNEPNKFVDPKSSESSLPRYSNGRRDDLIQMQYLRAMDEYWADPANNPLGLYGGRMVDMARAHVWTWDARPFPWFPNDVDQWGDGENYPKGHWLNGRATNQPLAAVVAEICETAGVSDYDVSRLSGLVRGYWREGAESGRAALQPLMLAYGFDAVEREGKLVFSMREGTVALPLEDGHLAVDSSLDGDLVTVRAPEAELAGRLRVVFPEAEGDYEIRQAEARFPDDVSLGVSETELPLVMTRAEARVMAERWLAESRVARDTARFALPPSQRAVGAGQVVRLRGQDYRIDRVELGEQQLIEAVRVEKAVYEGADAAHPRSRPRAFLRPLPVHPVYLDLPVLTGDEQPHAPWVAVTARPWPGAVACWTSARDEGYGLNRRVDAASIIGRTLTALPRGPVGLWDRGPALRVRLSDGLLSSADADAVLDGANVMAIGDGTPGNWEIFQFANAVLVDTRTYDLSLRLRGQFGSDALMPGNWPVGSRVVLLDGSLTQLRLATQALGQPRHLRAGQAGLGYADDSVNHQVRTFEGVGLRPYAPVHLTVELAGGDHTFHWVRRTRIDGDAWGRGDVPMGEASEQWSIRVIDGGDVVRELEQGGRQWTYTAAMRSVDGIAGPYRMEVAQISDRYGPGLYRAITV</sequence>
<name>A0A918WH59_9RHOB</name>
<dbReference type="Proteomes" id="UP000638981">
    <property type="component" value="Unassembled WGS sequence"/>
</dbReference>
<reference evidence="4" key="1">
    <citation type="journal article" date="2014" name="Int. J. Syst. Evol. Microbiol.">
        <title>Complete genome sequence of Corynebacterium casei LMG S-19264T (=DSM 44701T), isolated from a smear-ripened cheese.</title>
        <authorList>
            <consortium name="US DOE Joint Genome Institute (JGI-PGF)"/>
            <person name="Walter F."/>
            <person name="Albersmeier A."/>
            <person name="Kalinowski J."/>
            <person name="Ruckert C."/>
        </authorList>
    </citation>
    <scope>NUCLEOTIDE SEQUENCE</scope>
    <source>
        <strain evidence="4">KCTC 23310</strain>
    </source>
</reference>
<comment type="caution">
    <text evidence="4">The sequence shown here is derived from an EMBL/GenBank/DDBJ whole genome shotgun (WGS) entry which is preliminary data.</text>
</comment>
<evidence type="ECO:0000259" key="3">
    <source>
        <dbReference type="Pfam" id="PF23666"/>
    </source>
</evidence>
<accession>A0A918WH59</accession>
<evidence type="ECO:0000313" key="4">
    <source>
        <dbReference type="EMBL" id="GHC46234.1"/>
    </source>
</evidence>
<evidence type="ECO:0000259" key="2">
    <source>
        <dbReference type="Pfam" id="PF13550"/>
    </source>
</evidence>
<dbReference type="InterPro" id="IPR017853">
    <property type="entry name" value="GH"/>
</dbReference>
<organism evidence="4 5">
    <name type="scientific">Neogemmobacter tilapiae</name>
    <dbReference type="NCBI Taxonomy" id="875041"/>
    <lineage>
        <taxon>Bacteria</taxon>
        <taxon>Pseudomonadati</taxon>
        <taxon>Pseudomonadota</taxon>
        <taxon>Alphaproteobacteria</taxon>
        <taxon>Rhodobacterales</taxon>
        <taxon>Paracoccaceae</taxon>
        <taxon>Neogemmobacter</taxon>
    </lineage>
</organism>
<evidence type="ECO:0000313" key="5">
    <source>
        <dbReference type="Proteomes" id="UP000638981"/>
    </source>
</evidence>
<feature type="domain" description="GTA TIM-barrel-like" evidence="1">
    <location>
        <begin position="286"/>
        <end position="578"/>
    </location>
</feature>
<proteinExistence type="predicted"/>
<reference evidence="4" key="2">
    <citation type="submission" date="2020-09" db="EMBL/GenBank/DDBJ databases">
        <authorList>
            <person name="Sun Q."/>
            <person name="Kim S."/>
        </authorList>
    </citation>
    <scope>NUCLEOTIDE SEQUENCE</scope>
    <source>
        <strain evidence="4">KCTC 23310</strain>
    </source>
</reference>